<keyword evidence="1" id="KW-1133">Transmembrane helix</keyword>
<name>A0A5R9J7P8_9PROT</name>
<sequence>MIGGISLGYDSLLACCAAGMGRPTHVRIGWLATACGLCDAGATTLGQAFPQLPALPVNVSYLGCAILLGLATQYSRRLIWALPVLLCLDNLAGGVGPGHRWADVAALGLWSAAMALCGFALASLLRRCAEIAFQPARSAAPRS</sequence>
<feature type="transmembrane region" description="Helical" evidence="1">
    <location>
        <begin position="54"/>
        <end position="71"/>
    </location>
</feature>
<evidence type="ECO:0000313" key="3">
    <source>
        <dbReference type="Proteomes" id="UP000305654"/>
    </source>
</evidence>
<comment type="caution">
    <text evidence="2">The sequence shown here is derived from an EMBL/GenBank/DDBJ whole genome shotgun (WGS) entry which is preliminary data.</text>
</comment>
<organism evidence="2 3">
    <name type="scientific">Lichenicoccus roseus</name>
    <dbReference type="NCBI Taxonomy" id="2683649"/>
    <lineage>
        <taxon>Bacteria</taxon>
        <taxon>Pseudomonadati</taxon>
        <taxon>Pseudomonadota</taxon>
        <taxon>Alphaproteobacteria</taxon>
        <taxon>Acetobacterales</taxon>
        <taxon>Acetobacteraceae</taxon>
        <taxon>Lichenicoccus</taxon>
    </lineage>
</organism>
<feature type="transmembrane region" description="Helical" evidence="1">
    <location>
        <begin position="78"/>
        <end position="98"/>
    </location>
</feature>
<reference evidence="2 3" key="1">
    <citation type="submission" date="2019-05" db="EMBL/GenBank/DDBJ databases">
        <authorList>
            <person name="Pankratov T."/>
            <person name="Grouzdev D."/>
        </authorList>
    </citation>
    <scope>NUCLEOTIDE SEQUENCE [LARGE SCALE GENOMIC DNA]</scope>
    <source>
        <strain evidence="2 3">KEBCLARHB70R</strain>
    </source>
</reference>
<keyword evidence="1" id="KW-0812">Transmembrane</keyword>
<feature type="transmembrane region" description="Helical" evidence="1">
    <location>
        <begin position="104"/>
        <end position="125"/>
    </location>
</feature>
<keyword evidence="1" id="KW-0472">Membrane</keyword>
<dbReference type="AlphaFoldDB" id="A0A5R9J7P8"/>
<evidence type="ECO:0000313" key="2">
    <source>
        <dbReference type="EMBL" id="TLU72999.1"/>
    </source>
</evidence>
<dbReference type="Proteomes" id="UP000305654">
    <property type="component" value="Unassembled WGS sequence"/>
</dbReference>
<protein>
    <submittedName>
        <fullName evidence="2">Uncharacterized protein</fullName>
    </submittedName>
</protein>
<keyword evidence="3" id="KW-1185">Reference proteome</keyword>
<dbReference type="RefSeq" id="WP_138325073.1">
    <property type="nucleotide sequence ID" value="NZ_VCDI01000002.1"/>
</dbReference>
<proteinExistence type="predicted"/>
<evidence type="ECO:0000256" key="1">
    <source>
        <dbReference type="SAM" id="Phobius"/>
    </source>
</evidence>
<gene>
    <name evidence="2" type="ORF">FE263_06005</name>
</gene>
<dbReference type="EMBL" id="VCDI01000002">
    <property type="protein sequence ID" value="TLU72999.1"/>
    <property type="molecule type" value="Genomic_DNA"/>
</dbReference>
<accession>A0A5R9J7P8</accession>